<protein>
    <submittedName>
        <fullName evidence="2">Beta-1,4-mannosyl-glycoprotein 4-beta-N-acetylglucosaminyltransferase</fullName>
        <ecNumber evidence="2">2.4.1.144</ecNumber>
    </submittedName>
</protein>
<evidence type="ECO:0000313" key="2">
    <source>
        <dbReference type="EMBL" id="UNI13286.1"/>
    </source>
</evidence>
<dbReference type="GO" id="GO:0016020">
    <property type="term" value="C:membrane"/>
    <property type="evidence" value="ECO:0007669"/>
    <property type="project" value="InterPro"/>
</dbReference>
<dbReference type="GO" id="GO:0003830">
    <property type="term" value="F:beta-1,4-mannosylglycoprotein 4-beta-N-acetylglucosaminyltransferase activity"/>
    <property type="evidence" value="ECO:0007669"/>
    <property type="project" value="UniProtKB-EC"/>
</dbReference>
<dbReference type="KEGG" id="ptkz:JDV02_000043"/>
<proteinExistence type="predicted"/>
<dbReference type="Proteomes" id="UP000829364">
    <property type="component" value="Chromosome 1"/>
</dbReference>
<keyword evidence="2" id="KW-0808">Transferase</keyword>
<dbReference type="PANTHER" id="PTHR12224">
    <property type="entry name" value="BETA-1,4-MANNOSYL-GLYCOPROTEIN BETA-1,4-N-ACETYLGLUCOSAMINYL-TRANSFERASE"/>
    <property type="match status" value="1"/>
</dbReference>
<sequence>MLGMGIFLLIWWLFSRPEPYNRGGSHEITTGAPRPPFDLIKAISDRDHIHVEYYGSAAAREFCVAHGYTVFIPRSLSRRKVYDLVMINSELDFLEIRLDTLYDYVDYFIIVESPKTFQGGEKPLLLRENWARFRRYHDKMIYHELTFPAAFNPRRAWDYEDLQRDATYEQVMVKLQGRKAPNRGDVILVADVDEIPRPQSLLVLRSCNYPRRLTLASRFYYYSFQILHTGPEWQHPQATFYEGPRTLKPTNLRNGDGGFPLFRHREKGVLNNAAWHCSSCFATIEEFLNKISSFSHGWMNAEQYRDRDRIATAVREGRDLWERGQDTFTKLEGNEDVPPLVLAEPERFGYMMSRDGPSAGFTDYP</sequence>
<dbReference type="OrthoDB" id="6474464at2759"/>
<reference evidence="2" key="1">
    <citation type="submission" date="2021-11" db="EMBL/GenBank/DDBJ databases">
        <title>Purpureocillium_takamizusanense_genome.</title>
        <authorList>
            <person name="Nguyen N.-H."/>
        </authorList>
    </citation>
    <scope>NUCLEOTIDE SEQUENCE</scope>
    <source>
        <strain evidence="2">PT3</strain>
    </source>
</reference>
<dbReference type="InterPro" id="IPR006813">
    <property type="entry name" value="Glyco_trans_17"/>
</dbReference>
<keyword evidence="2" id="KW-0328">Glycosyltransferase</keyword>
<evidence type="ECO:0000313" key="3">
    <source>
        <dbReference type="Proteomes" id="UP000829364"/>
    </source>
</evidence>
<dbReference type="Pfam" id="PF04724">
    <property type="entry name" value="Glyco_transf_17"/>
    <property type="match status" value="1"/>
</dbReference>
<dbReference type="GeneID" id="72062010"/>
<accession>A0A9Q8Q5W7</accession>
<dbReference type="RefSeq" id="XP_047836767.1">
    <property type="nucleotide sequence ID" value="XM_047980810.1"/>
</dbReference>
<evidence type="ECO:0000256" key="1">
    <source>
        <dbReference type="SAM" id="SignalP"/>
    </source>
</evidence>
<dbReference type="EC" id="2.4.1.144" evidence="2"/>
<keyword evidence="1" id="KW-0732">Signal</keyword>
<organism evidence="2 3">
    <name type="scientific">Purpureocillium takamizusanense</name>
    <dbReference type="NCBI Taxonomy" id="2060973"/>
    <lineage>
        <taxon>Eukaryota</taxon>
        <taxon>Fungi</taxon>
        <taxon>Dikarya</taxon>
        <taxon>Ascomycota</taxon>
        <taxon>Pezizomycotina</taxon>
        <taxon>Sordariomycetes</taxon>
        <taxon>Hypocreomycetidae</taxon>
        <taxon>Hypocreales</taxon>
        <taxon>Ophiocordycipitaceae</taxon>
        <taxon>Purpureocillium</taxon>
    </lineage>
</organism>
<keyword evidence="3" id="KW-1185">Reference proteome</keyword>
<feature type="chain" id="PRO_5040107160" evidence="1">
    <location>
        <begin position="18"/>
        <end position="365"/>
    </location>
</feature>
<dbReference type="AlphaFoldDB" id="A0A9Q8Q5W7"/>
<name>A0A9Q8Q5W7_9HYPO</name>
<dbReference type="PANTHER" id="PTHR12224:SF0">
    <property type="entry name" value="BETA-1,4-MANNOSYL-GLYCOPROTEIN 4-BETA-N-ACETYLGLUCOSAMINYLTRANSFERASE"/>
    <property type="match status" value="1"/>
</dbReference>
<dbReference type="GO" id="GO:0006044">
    <property type="term" value="P:N-acetylglucosamine metabolic process"/>
    <property type="evidence" value="ECO:0007669"/>
    <property type="project" value="TreeGrafter"/>
</dbReference>
<dbReference type="EMBL" id="CP086354">
    <property type="protein sequence ID" value="UNI13286.1"/>
    <property type="molecule type" value="Genomic_DNA"/>
</dbReference>
<feature type="signal peptide" evidence="1">
    <location>
        <begin position="1"/>
        <end position="17"/>
    </location>
</feature>
<gene>
    <name evidence="2" type="ORF">JDV02_000043</name>
</gene>